<dbReference type="InterPro" id="IPR029035">
    <property type="entry name" value="DHS-like_NAD/FAD-binding_dom"/>
</dbReference>
<name>A0A017T7G1_9BACT</name>
<protein>
    <recommendedName>
        <fullName evidence="2 4">Deoxyhypusine synthase-like protein</fullName>
        <ecNumber evidence="4">2.5.-.-</ecNumber>
    </recommendedName>
</protein>
<dbReference type="GO" id="GO:0034038">
    <property type="term" value="F:deoxyhypusine synthase activity"/>
    <property type="evidence" value="ECO:0007669"/>
    <property type="project" value="TreeGrafter"/>
</dbReference>
<dbReference type="EMBL" id="ASRX01000026">
    <property type="protein sequence ID" value="EYF05164.1"/>
    <property type="molecule type" value="Genomic_DNA"/>
</dbReference>
<keyword evidence="6" id="KW-1185">Reference proteome</keyword>
<evidence type="ECO:0000256" key="1">
    <source>
        <dbReference type="ARBA" id="ARBA00009892"/>
    </source>
</evidence>
<dbReference type="NCBIfam" id="NF002699">
    <property type="entry name" value="PRK02492.1"/>
    <property type="match status" value="1"/>
</dbReference>
<evidence type="ECO:0000313" key="5">
    <source>
        <dbReference type="EMBL" id="EYF05164.1"/>
    </source>
</evidence>
<evidence type="ECO:0000256" key="3">
    <source>
        <dbReference type="ARBA" id="ARBA00022679"/>
    </source>
</evidence>
<dbReference type="AlphaFoldDB" id="A0A017T7G1"/>
<accession>A0A017T7G1</accession>
<dbReference type="EC" id="2.5.-.-" evidence="4"/>
<dbReference type="GO" id="GO:0005737">
    <property type="term" value="C:cytoplasm"/>
    <property type="evidence" value="ECO:0007669"/>
    <property type="project" value="TreeGrafter"/>
</dbReference>
<dbReference type="PANTHER" id="PTHR11703">
    <property type="entry name" value="DEOXYHYPUSINE SYNTHASE"/>
    <property type="match status" value="1"/>
</dbReference>
<dbReference type="Gene3D" id="3.40.910.10">
    <property type="entry name" value="Deoxyhypusine synthase"/>
    <property type="match status" value="1"/>
</dbReference>
<dbReference type="InterPro" id="IPR023496">
    <property type="entry name" value="Deoxyhypusine_synthase-like"/>
</dbReference>
<gene>
    <name evidence="5" type="ORF">CAP_3529</name>
</gene>
<dbReference type="PANTHER" id="PTHR11703:SF2">
    <property type="entry name" value="DEOXYHYPUSINE SYNTHASE-LIKE PROTEIN"/>
    <property type="match status" value="1"/>
</dbReference>
<dbReference type="RefSeq" id="WP_044242748.1">
    <property type="nucleotide sequence ID" value="NZ_ASRX01000026.1"/>
</dbReference>
<organism evidence="5 6">
    <name type="scientific">Chondromyces apiculatus DSM 436</name>
    <dbReference type="NCBI Taxonomy" id="1192034"/>
    <lineage>
        <taxon>Bacteria</taxon>
        <taxon>Pseudomonadati</taxon>
        <taxon>Myxococcota</taxon>
        <taxon>Polyangia</taxon>
        <taxon>Polyangiales</taxon>
        <taxon>Polyangiaceae</taxon>
        <taxon>Chondromyces</taxon>
    </lineage>
</organism>
<dbReference type="InterPro" id="IPR036982">
    <property type="entry name" value="Deoxyhypusine_synthase_sf"/>
</dbReference>
<comment type="similarity">
    <text evidence="1 4">Belongs to the deoxyhypusine synthase family.</text>
</comment>
<evidence type="ECO:0000256" key="2">
    <source>
        <dbReference type="ARBA" id="ARBA00017979"/>
    </source>
</evidence>
<dbReference type="eggNOG" id="COG1899">
    <property type="taxonomic scope" value="Bacteria"/>
</dbReference>
<sequence length="371" mass="39894">MAHTKSDLLRQPIAHIDIKAFDARPIVDAMGRMAFQARNLHRAAAILDAMVREPDGGVILCLAGSLVSAGLKQVIVDMIRHDMVDAIVSTGANIVDQDFFESLGFKHYVGTPHADDQALRELGIDRIYDTFIDEDELRICDMTVAKIAAELEPRPYSSREFLGEMAKYLLAQRKSGVQTSGSAHTTASTNATGNAQAQSPLVDGIVLAAHECGVPIFCPAFSDCSAGFGLVHHQWARQGKPHLSIDSARDFLELTWVKLAAKETGLFMVGGGVPKNFAQDTVVAADLLGKPVSMHKFAVQLTVADERDGALSGSTLREACSWGKVDTAFEQMVYGEATTTMPLIVSHAFHAGGWKGRGARRFAEVCAGGGQ</sequence>
<dbReference type="Proteomes" id="UP000019678">
    <property type="component" value="Unassembled WGS sequence"/>
</dbReference>
<dbReference type="Pfam" id="PF01916">
    <property type="entry name" value="DS"/>
    <property type="match status" value="1"/>
</dbReference>
<dbReference type="SUPFAM" id="SSF52467">
    <property type="entry name" value="DHS-like NAD/FAD-binding domain"/>
    <property type="match status" value="1"/>
</dbReference>
<comment type="caution">
    <text evidence="5">The sequence shown here is derived from an EMBL/GenBank/DDBJ whole genome shotgun (WGS) entry which is preliminary data.</text>
</comment>
<dbReference type="HAMAP" id="MF_00640">
    <property type="entry name" value="DHS_like"/>
    <property type="match status" value="1"/>
</dbReference>
<dbReference type="STRING" id="1192034.CAP_3529"/>
<dbReference type="InterPro" id="IPR002773">
    <property type="entry name" value="Deoxyhypusine_synthase"/>
</dbReference>
<evidence type="ECO:0000256" key="4">
    <source>
        <dbReference type="HAMAP-Rule" id="MF_00640"/>
    </source>
</evidence>
<evidence type="ECO:0000313" key="6">
    <source>
        <dbReference type="Proteomes" id="UP000019678"/>
    </source>
</evidence>
<reference evidence="5 6" key="1">
    <citation type="submission" date="2013-05" db="EMBL/GenBank/DDBJ databases">
        <title>Genome assembly of Chondromyces apiculatus DSM 436.</title>
        <authorList>
            <person name="Sharma G."/>
            <person name="Khatri I."/>
            <person name="Kaur C."/>
            <person name="Mayilraj S."/>
            <person name="Subramanian S."/>
        </authorList>
    </citation>
    <scope>NUCLEOTIDE SEQUENCE [LARGE SCALE GENOMIC DNA]</scope>
    <source>
        <strain evidence="5 6">DSM 436</strain>
    </source>
</reference>
<proteinExistence type="inferred from homology"/>
<dbReference type="OrthoDB" id="9771211at2"/>
<keyword evidence="3 4" id="KW-0808">Transferase</keyword>